<dbReference type="CDD" id="cd11330">
    <property type="entry name" value="AmyAc_OligoGlu"/>
    <property type="match status" value="1"/>
</dbReference>
<dbReference type="AlphaFoldDB" id="A0A1G6ZGG2"/>
<dbReference type="FunFam" id="3.90.400.10:FF:000002">
    <property type="entry name" value="Sucrose isomerase"/>
    <property type="match status" value="1"/>
</dbReference>
<feature type="domain" description="Glycosyl hydrolase family 13 catalytic" evidence="4">
    <location>
        <begin position="31"/>
        <end position="417"/>
    </location>
</feature>
<dbReference type="OrthoDB" id="9805159at2"/>
<protein>
    <submittedName>
        <fullName evidence="5">Alpha-glucosidase</fullName>
    </submittedName>
</protein>
<dbReference type="STRING" id="637679.GCA_001550055_02051"/>
<comment type="similarity">
    <text evidence="1">Belongs to the glycosyl hydrolase 13 family.</text>
</comment>
<keyword evidence="2" id="KW-0378">Hydrolase</keyword>
<dbReference type="GO" id="GO:0004556">
    <property type="term" value="F:alpha-amylase activity"/>
    <property type="evidence" value="ECO:0007669"/>
    <property type="project" value="TreeGrafter"/>
</dbReference>
<dbReference type="InterPro" id="IPR013780">
    <property type="entry name" value="Glyco_hydro_b"/>
</dbReference>
<evidence type="ECO:0000256" key="2">
    <source>
        <dbReference type="ARBA" id="ARBA00022801"/>
    </source>
</evidence>
<dbReference type="EMBL" id="FNAK01000004">
    <property type="protein sequence ID" value="SDE01660.1"/>
    <property type="molecule type" value="Genomic_DNA"/>
</dbReference>
<dbReference type="SMART" id="SM00642">
    <property type="entry name" value="Aamy"/>
    <property type="match status" value="1"/>
</dbReference>
<name>A0A1G6ZGG2_9PROT</name>
<evidence type="ECO:0000313" key="5">
    <source>
        <dbReference type="EMBL" id="SDE01660.1"/>
    </source>
</evidence>
<dbReference type="InterPro" id="IPR017853">
    <property type="entry name" value="GH"/>
</dbReference>
<dbReference type="Gene3D" id="3.20.20.80">
    <property type="entry name" value="Glycosidases"/>
    <property type="match status" value="1"/>
</dbReference>
<evidence type="ECO:0000313" key="6">
    <source>
        <dbReference type="Proteomes" id="UP000183685"/>
    </source>
</evidence>
<evidence type="ECO:0000256" key="1">
    <source>
        <dbReference type="ARBA" id="ARBA00008061"/>
    </source>
</evidence>
<dbReference type="Pfam" id="PF16657">
    <property type="entry name" value="Malt_amylase_C"/>
    <property type="match status" value="1"/>
</dbReference>
<dbReference type="RefSeq" id="WP_068304567.1">
    <property type="nucleotide sequence ID" value="NZ_FNAK01000004.1"/>
</dbReference>
<reference evidence="5 6" key="1">
    <citation type="submission" date="2016-10" db="EMBL/GenBank/DDBJ databases">
        <authorList>
            <person name="de Groot N.N."/>
        </authorList>
    </citation>
    <scope>NUCLEOTIDE SEQUENCE [LARGE SCALE GENOMIC DNA]</scope>
    <source>
        <strain evidence="5 6">CGMCC 1.9109</strain>
    </source>
</reference>
<dbReference type="InterPro" id="IPR045857">
    <property type="entry name" value="O16G_dom_2"/>
</dbReference>
<dbReference type="Gene3D" id="3.90.400.10">
    <property type="entry name" value="Oligo-1,6-glucosidase, Domain 2"/>
    <property type="match status" value="1"/>
</dbReference>
<dbReference type="GO" id="GO:0009313">
    <property type="term" value="P:oligosaccharide catabolic process"/>
    <property type="evidence" value="ECO:0007669"/>
    <property type="project" value="TreeGrafter"/>
</dbReference>
<dbReference type="PANTHER" id="PTHR10357">
    <property type="entry name" value="ALPHA-AMYLASE FAMILY MEMBER"/>
    <property type="match status" value="1"/>
</dbReference>
<dbReference type="SUPFAM" id="SSF51011">
    <property type="entry name" value="Glycosyl hydrolase domain"/>
    <property type="match status" value="1"/>
</dbReference>
<organism evidence="5 6">
    <name type="scientific">Kordiimonas lacus</name>
    <dbReference type="NCBI Taxonomy" id="637679"/>
    <lineage>
        <taxon>Bacteria</taxon>
        <taxon>Pseudomonadati</taxon>
        <taxon>Pseudomonadota</taxon>
        <taxon>Alphaproteobacteria</taxon>
        <taxon>Kordiimonadales</taxon>
        <taxon>Kordiimonadaceae</taxon>
        <taxon>Kordiimonas</taxon>
    </lineage>
</organism>
<accession>A0A1G6ZGG2</accession>
<evidence type="ECO:0000259" key="4">
    <source>
        <dbReference type="SMART" id="SM00642"/>
    </source>
</evidence>
<keyword evidence="6" id="KW-1185">Reference proteome</keyword>
<sequence>MALAQHNKSDNNVVGQAQADTDWWRGAVIYQVYPRSFMDASGDGVGDLKGITSKLDHIASLGVDGIWLSPFFTSPMKDFGYDVADFCDVDPIFGTLADFDALLARAHALGLKVIIDQVYSHTSDQHPWFQESRKGRAGDKADWYVWADAKADGSAPSNWMSVFMGSSWAWDAHRGQYYLHNFLESQPDLNVHNPAVQDALLEAGRFWLDRGVDGFRMDAVNFMMHDPEFRDNPPAYEYRGDKPFDLQEHLYNQSHADIPKFLARVRAMMNDYPGTFTVAEVGGERALEEMQLFTRGEQGLNTAYSFEFLEADTLSAKVIREAVEAWPDTPDMGWPSFTFSNHDRPRAVSRWALDTQTEDNPAFAKMLNMLILGLRGSVCLYQGEELGLPQAHVPFERLTDPEAIANWPATLGRDGTRTPMPWDANAPHAGFSGHEPWLPVDPRHAARAVSVQDGDEASVLNALRAFLSFRKTQPALIKGGIRFLEAPEPVLAFDRTYEGETLTCVFNLSDQPQTWSGDTSGVSLFSLEGAAPGKPLPPHGAYCLRRV</sequence>
<dbReference type="InterPro" id="IPR006047">
    <property type="entry name" value="GH13_cat_dom"/>
</dbReference>
<gene>
    <name evidence="5" type="ORF">SAMN04488071_1804</name>
</gene>
<dbReference type="InterPro" id="IPR032091">
    <property type="entry name" value="Malt_amylase-like_C"/>
</dbReference>
<dbReference type="SUPFAM" id="SSF51445">
    <property type="entry name" value="(Trans)glycosidases"/>
    <property type="match status" value="1"/>
</dbReference>
<keyword evidence="3" id="KW-0326">Glycosidase</keyword>
<dbReference type="Proteomes" id="UP000183685">
    <property type="component" value="Unassembled WGS sequence"/>
</dbReference>
<dbReference type="Gene3D" id="2.60.40.1180">
    <property type="entry name" value="Golgi alpha-mannosidase II"/>
    <property type="match status" value="1"/>
</dbReference>
<evidence type="ECO:0000256" key="3">
    <source>
        <dbReference type="ARBA" id="ARBA00023295"/>
    </source>
</evidence>
<dbReference type="PANTHER" id="PTHR10357:SF179">
    <property type="entry name" value="NEUTRAL AND BASIC AMINO ACID TRANSPORT PROTEIN RBAT"/>
    <property type="match status" value="1"/>
</dbReference>
<proteinExistence type="inferred from homology"/>
<dbReference type="Pfam" id="PF00128">
    <property type="entry name" value="Alpha-amylase"/>
    <property type="match status" value="1"/>
</dbReference>